<evidence type="ECO:0000313" key="1">
    <source>
        <dbReference type="EMBL" id="KAL0439160.1"/>
    </source>
</evidence>
<proteinExistence type="predicted"/>
<organism evidence="1">
    <name type="scientific">Sesamum latifolium</name>
    <dbReference type="NCBI Taxonomy" id="2727402"/>
    <lineage>
        <taxon>Eukaryota</taxon>
        <taxon>Viridiplantae</taxon>
        <taxon>Streptophyta</taxon>
        <taxon>Embryophyta</taxon>
        <taxon>Tracheophyta</taxon>
        <taxon>Spermatophyta</taxon>
        <taxon>Magnoliopsida</taxon>
        <taxon>eudicotyledons</taxon>
        <taxon>Gunneridae</taxon>
        <taxon>Pentapetalae</taxon>
        <taxon>asterids</taxon>
        <taxon>lamiids</taxon>
        <taxon>Lamiales</taxon>
        <taxon>Pedaliaceae</taxon>
        <taxon>Sesamum</taxon>
    </lineage>
</organism>
<accession>A0AAW2WD18</accession>
<sequence length="175" mass="20585">MESKQIRLWKQQVNVQLQSFFAFHSDATISSTDRDSWRFTGFYGHSEIARHKESWSLLEILSTQSIRPWLVAGDFNEVLHQKEKSGTCQRPQWQLTDFLSCWEKCGLADLSYDGLSYTWCNHRQESFTVRVRLDRRARLQIRRTYSQVPGDSHPMFGFGSCSYSDKFKPRRESSS</sequence>
<dbReference type="InterPro" id="IPR036691">
    <property type="entry name" value="Endo/exonu/phosph_ase_sf"/>
</dbReference>
<comment type="caution">
    <text evidence="1">The sequence shown here is derived from an EMBL/GenBank/DDBJ whole genome shotgun (WGS) entry which is preliminary data.</text>
</comment>
<dbReference type="AlphaFoldDB" id="A0AAW2WD18"/>
<evidence type="ECO:0008006" key="2">
    <source>
        <dbReference type="Google" id="ProtNLM"/>
    </source>
</evidence>
<name>A0AAW2WD18_9LAMI</name>
<dbReference type="Gene3D" id="3.60.10.10">
    <property type="entry name" value="Endonuclease/exonuclease/phosphatase"/>
    <property type="match status" value="1"/>
</dbReference>
<reference evidence="1" key="2">
    <citation type="journal article" date="2024" name="Plant">
        <title>Genomic evolution and insights into agronomic trait innovations of Sesamum species.</title>
        <authorList>
            <person name="Miao H."/>
            <person name="Wang L."/>
            <person name="Qu L."/>
            <person name="Liu H."/>
            <person name="Sun Y."/>
            <person name="Le M."/>
            <person name="Wang Q."/>
            <person name="Wei S."/>
            <person name="Zheng Y."/>
            <person name="Lin W."/>
            <person name="Duan Y."/>
            <person name="Cao H."/>
            <person name="Xiong S."/>
            <person name="Wang X."/>
            <person name="Wei L."/>
            <person name="Li C."/>
            <person name="Ma Q."/>
            <person name="Ju M."/>
            <person name="Zhao R."/>
            <person name="Li G."/>
            <person name="Mu C."/>
            <person name="Tian Q."/>
            <person name="Mei H."/>
            <person name="Zhang T."/>
            <person name="Gao T."/>
            <person name="Zhang H."/>
        </authorList>
    </citation>
    <scope>NUCLEOTIDE SEQUENCE</scope>
    <source>
        <strain evidence="1">KEN1</strain>
    </source>
</reference>
<dbReference type="SUPFAM" id="SSF56219">
    <property type="entry name" value="DNase I-like"/>
    <property type="match status" value="1"/>
</dbReference>
<reference evidence="1" key="1">
    <citation type="submission" date="2020-06" db="EMBL/GenBank/DDBJ databases">
        <authorList>
            <person name="Li T."/>
            <person name="Hu X."/>
            <person name="Zhang T."/>
            <person name="Song X."/>
            <person name="Zhang H."/>
            <person name="Dai N."/>
            <person name="Sheng W."/>
            <person name="Hou X."/>
            <person name="Wei L."/>
        </authorList>
    </citation>
    <scope>NUCLEOTIDE SEQUENCE</scope>
    <source>
        <strain evidence="1">KEN1</strain>
        <tissue evidence="1">Leaf</tissue>
    </source>
</reference>
<dbReference type="EMBL" id="JACGWN010000008">
    <property type="protein sequence ID" value="KAL0439160.1"/>
    <property type="molecule type" value="Genomic_DNA"/>
</dbReference>
<gene>
    <name evidence="1" type="ORF">Slati_2399000</name>
</gene>
<dbReference type="PANTHER" id="PTHR33710:SF71">
    <property type="entry name" value="ENDONUCLEASE_EXONUCLEASE_PHOSPHATASE DOMAIN-CONTAINING PROTEIN"/>
    <property type="match status" value="1"/>
</dbReference>
<protein>
    <recommendedName>
        <fullName evidence="2">Endonuclease/exonuclease/phosphatase domain-containing protein</fullName>
    </recommendedName>
</protein>
<dbReference type="PANTHER" id="PTHR33710">
    <property type="entry name" value="BNAC02G09200D PROTEIN"/>
    <property type="match status" value="1"/>
</dbReference>